<gene>
    <name evidence="3" type="ORF">P170DRAFT_432711</name>
</gene>
<feature type="compositionally biased region" description="Low complexity" evidence="1">
    <location>
        <begin position="272"/>
        <end position="282"/>
    </location>
</feature>
<organism evidence="3 4">
    <name type="scientific">Aspergillus steynii IBT 23096</name>
    <dbReference type="NCBI Taxonomy" id="1392250"/>
    <lineage>
        <taxon>Eukaryota</taxon>
        <taxon>Fungi</taxon>
        <taxon>Dikarya</taxon>
        <taxon>Ascomycota</taxon>
        <taxon>Pezizomycotina</taxon>
        <taxon>Eurotiomycetes</taxon>
        <taxon>Eurotiomycetidae</taxon>
        <taxon>Eurotiales</taxon>
        <taxon>Aspergillaceae</taxon>
        <taxon>Aspergillus</taxon>
        <taxon>Aspergillus subgen. Circumdati</taxon>
    </lineage>
</organism>
<keyword evidence="2" id="KW-1133">Transmembrane helix</keyword>
<evidence type="ECO:0000313" key="4">
    <source>
        <dbReference type="Proteomes" id="UP000234275"/>
    </source>
</evidence>
<keyword evidence="4" id="KW-1185">Reference proteome</keyword>
<comment type="caution">
    <text evidence="3">The sequence shown here is derived from an EMBL/GenBank/DDBJ whole genome shotgun (WGS) entry which is preliminary data.</text>
</comment>
<proteinExistence type="predicted"/>
<protein>
    <submittedName>
        <fullName evidence="3">Uncharacterized protein</fullName>
    </submittedName>
</protein>
<feature type="region of interest" description="Disordered" evidence="1">
    <location>
        <begin position="106"/>
        <end position="135"/>
    </location>
</feature>
<evidence type="ECO:0000313" key="3">
    <source>
        <dbReference type="EMBL" id="PLB55174.1"/>
    </source>
</evidence>
<dbReference type="GeneID" id="36556021"/>
<dbReference type="Proteomes" id="UP000234275">
    <property type="component" value="Unassembled WGS sequence"/>
</dbReference>
<dbReference type="EMBL" id="MSFO01000001">
    <property type="protein sequence ID" value="PLB55174.1"/>
    <property type="molecule type" value="Genomic_DNA"/>
</dbReference>
<feature type="region of interest" description="Disordered" evidence="1">
    <location>
        <begin position="370"/>
        <end position="393"/>
    </location>
</feature>
<dbReference type="AlphaFoldDB" id="A0A2I2GQN9"/>
<dbReference type="VEuPathDB" id="FungiDB:P170DRAFT_432711"/>
<evidence type="ECO:0000256" key="2">
    <source>
        <dbReference type="SAM" id="Phobius"/>
    </source>
</evidence>
<reference evidence="3 4" key="1">
    <citation type="submission" date="2016-12" db="EMBL/GenBank/DDBJ databases">
        <title>The genomes of Aspergillus section Nigri reveals drivers in fungal speciation.</title>
        <authorList>
            <consortium name="DOE Joint Genome Institute"/>
            <person name="Vesth T.C."/>
            <person name="Nybo J."/>
            <person name="Theobald S."/>
            <person name="Brandl J."/>
            <person name="Frisvad J.C."/>
            <person name="Nielsen K.F."/>
            <person name="Lyhne E.K."/>
            <person name="Kogle M.E."/>
            <person name="Kuo A."/>
            <person name="Riley R."/>
            <person name="Clum A."/>
            <person name="Nolan M."/>
            <person name="Lipzen A."/>
            <person name="Salamov A."/>
            <person name="Henrissat B."/>
            <person name="Wiebenga A."/>
            <person name="De Vries R.P."/>
            <person name="Grigoriev I.V."/>
            <person name="Mortensen U.H."/>
            <person name="Andersen M.R."/>
            <person name="Baker S.E."/>
        </authorList>
    </citation>
    <scope>NUCLEOTIDE SEQUENCE [LARGE SCALE GENOMIC DNA]</scope>
    <source>
        <strain evidence="3 4">IBT 23096</strain>
    </source>
</reference>
<feature type="transmembrane region" description="Helical" evidence="2">
    <location>
        <begin position="12"/>
        <end position="38"/>
    </location>
</feature>
<feature type="region of interest" description="Disordered" evidence="1">
    <location>
        <begin position="238"/>
        <end position="324"/>
    </location>
</feature>
<accession>A0A2I2GQN9</accession>
<sequence length="393" mass="42860">MSSIWNTIITLPLLLLISIPLITSACFTIFLAFVTLFIRFSFVYIKLLYGIISSYFTIPTPENTSLLSFAASEPTTPGISATPKRRSLDYGLTPLYSNSLAYRQSFSGPGRPDSLRRRQSSNSSEGRGEQERVAMGSSGAYIPRESFSMNSSHPPTTAFLGLTSGDEGRDFEGVGGWRTQASSIGLRGYLSGSASPSPNDSVSDEADERAWLSINERLQLPTQSLTLGHSYDSPENPFLWGSRQRSPAVADAHRERHHHRSATTSMIPNPGSRGSHSSASLSNRPAPHRSRTLVSPHPLHRRMSHDISPTSLAGNPPRMNARSVDGSEGYFAVRRGSAGSSRSTTSGSSTPFEEHMIQGPMAHHSIGVKHRKNIPGPNSGSRLRRHPEAERTF</sequence>
<keyword evidence="2" id="KW-0812">Transmembrane</keyword>
<keyword evidence="2" id="KW-0472">Membrane</keyword>
<name>A0A2I2GQN9_9EURO</name>
<dbReference type="OrthoDB" id="4492972at2759"/>
<dbReference type="RefSeq" id="XP_024710476.1">
    <property type="nucleotide sequence ID" value="XM_024848322.1"/>
</dbReference>
<evidence type="ECO:0000256" key="1">
    <source>
        <dbReference type="SAM" id="MobiDB-lite"/>
    </source>
</evidence>